<protein>
    <submittedName>
        <fullName evidence="1">Uncharacterized protein</fullName>
    </submittedName>
</protein>
<gene>
    <name evidence="1" type="ORF">LCGC14_1028260</name>
</gene>
<dbReference type="InterPro" id="IPR029058">
    <property type="entry name" value="AB_hydrolase_fold"/>
</dbReference>
<sequence length="190" mass="22326">MSHQPIKNWIICICGFLQSEGTPNGVVGLWSWLHSEHSVPDTRVELRAWNDRWSELAELIWRMRPADNHVSVKIVGYSFGGYSATLLAKELGKRGIEVRAMVLSDPVYRHWHRLGWWRAMWPWSEIKIPSNVREVWWFRQRQNLPRGHELVAEKPRNTTIHEPRVLKRDHAWMDDAAEFKNTAMVVARGD</sequence>
<dbReference type="AlphaFoldDB" id="A0A0F9N037"/>
<accession>A0A0F9N037</accession>
<reference evidence="1" key="1">
    <citation type="journal article" date="2015" name="Nature">
        <title>Complex archaea that bridge the gap between prokaryotes and eukaryotes.</title>
        <authorList>
            <person name="Spang A."/>
            <person name="Saw J.H."/>
            <person name="Jorgensen S.L."/>
            <person name="Zaremba-Niedzwiedzka K."/>
            <person name="Martijn J."/>
            <person name="Lind A.E."/>
            <person name="van Eijk R."/>
            <person name="Schleper C."/>
            <person name="Guy L."/>
            <person name="Ettema T.J."/>
        </authorList>
    </citation>
    <scope>NUCLEOTIDE SEQUENCE</scope>
</reference>
<dbReference type="SUPFAM" id="SSF53474">
    <property type="entry name" value="alpha/beta-Hydrolases"/>
    <property type="match status" value="1"/>
</dbReference>
<comment type="caution">
    <text evidence="1">The sequence shown here is derived from an EMBL/GenBank/DDBJ whole genome shotgun (WGS) entry which is preliminary data.</text>
</comment>
<proteinExistence type="predicted"/>
<evidence type="ECO:0000313" key="1">
    <source>
        <dbReference type="EMBL" id="KKN11269.1"/>
    </source>
</evidence>
<name>A0A0F9N037_9ZZZZ</name>
<dbReference type="Gene3D" id="3.40.50.1820">
    <property type="entry name" value="alpha/beta hydrolase"/>
    <property type="match status" value="1"/>
</dbReference>
<organism evidence="1">
    <name type="scientific">marine sediment metagenome</name>
    <dbReference type="NCBI Taxonomy" id="412755"/>
    <lineage>
        <taxon>unclassified sequences</taxon>
        <taxon>metagenomes</taxon>
        <taxon>ecological metagenomes</taxon>
    </lineage>
</organism>
<dbReference type="EMBL" id="LAZR01004154">
    <property type="protein sequence ID" value="KKN11269.1"/>
    <property type="molecule type" value="Genomic_DNA"/>
</dbReference>